<evidence type="ECO:0008006" key="3">
    <source>
        <dbReference type="Google" id="ProtNLM"/>
    </source>
</evidence>
<evidence type="ECO:0000313" key="2">
    <source>
        <dbReference type="Proteomes" id="UP000008207"/>
    </source>
</evidence>
<dbReference type="AlphaFoldDB" id="B8IGP5"/>
<sequence>MQHAWTCACCGEQYSTLPLDFAADAPDYWYGLSAEERTSGVLTADLCTIAGEYHFIRGCLELPIHGRSERLVFGVWVSFSEASMRRAAELWDAEVIEDEPPRFGWLSTNVRPYPRSLELKAAVHFRAGGLRPLVELEPSDHPLAREQREGISMNRVQEIVATLMHRH</sequence>
<gene>
    <name evidence="1" type="ordered locus">Mnod_0926</name>
</gene>
<dbReference type="eggNOG" id="COG4899">
    <property type="taxonomic scope" value="Bacteria"/>
</dbReference>
<evidence type="ECO:0000313" key="1">
    <source>
        <dbReference type="EMBL" id="ACL55945.1"/>
    </source>
</evidence>
<accession>B8IGP5</accession>
<protein>
    <recommendedName>
        <fullName evidence="3">DUF2199 domain-containing protein</fullName>
    </recommendedName>
</protein>
<proteinExistence type="predicted"/>
<dbReference type="RefSeq" id="WP_015927646.1">
    <property type="nucleotide sequence ID" value="NC_011894.1"/>
</dbReference>
<reference evidence="1 2" key="1">
    <citation type="submission" date="2009-01" db="EMBL/GenBank/DDBJ databases">
        <title>Complete sequence of chromosome of Methylobacterium nodulans ORS 2060.</title>
        <authorList>
            <consortium name="US DOE Joint Genome Institute"/>
            <person name="Lucas S."/>
            <person name="Copeland A."/>
            <person name="Lapidus A."/>
            <person name="Glavina del Rio T."/>
            <person name="Dalin E."/>
            <person name="Tice H."/>
            <person name="Bruce D."/>
            <person name="Goodwin L."/>
            <person name="Pitluck S."/>
            <person name="Sims D."/>
            <person name="Brettin T."/>
            <person name="Detter J.C."/>
            <person name="Han C."/>
            <person name="Larimer F."/>
            <person name="Land M."/>
            <person name="Hauser L."/>
            <person name="Kyrpides N."/>
            <person name="Ivanova N."/>
            <person name="Marx C.J."/>
            <person name="Richardson P."/>
        </authorList>
    </citation>
    <scope>NUCLEOTIDE SEQUENCE [LARGE SCALE GENOMIC DNA]</scope>
    <source>
        <strain evidence="2">LMG 21967 / CNCM I-2342 / ORS 2060</strain>
    </source>
</reference>
<dbReference type="OrthoDB" id="4404538at2"/>
<name>B8IGP5_METNO</name>
<organism evidence="1 2">
    <name type="scientific">Methylobacterium nodulans (strain LMG 21967 / CNCM I-2342 / ORS 2060)</name>
    <dbReference type="NCBI Taxonomy" id="460265"/>
    <lineage>
        <taxon>Bacteria</taxon>
        <taxon>Pseudomonadati</taxon>
        <taxon>Pseudomonadota</taxon>
        <taxon>Alphaproteobacteria</taxon>
        <taxon>Hyphomicrobiales</taxon>
        <taxon>Methylobacteriaceae</taxon>
        <taxon>Methylobacterium</taxon>
    </lineage>
</organism>
<dbReference type="EMBL" id="CP001349">
    <property type="protein sequence ID" value="ACL55945.1"/>
    <property type="molecule type" value="Genomic_DNA"/>
</dbReference>
<keyword evidence="2" id="KW-1185">Reference proteome</keyword>
<dbReference type="HOGENOM" id="CLU_112462_0_0_5"/>
<dbReference type="STRING" id="460265.Mnod_0926"/>
<dbReference type="KEGG" id="mno:Mnod_0926"/>
<dbReference type="Pfam" id="PF09965">
    <property type="entry name" value="DUF2199"/>
    <property type="match status" value="1"/>
</dbReference>
<dbReference type="InterPro" id="IPR018697">
    <property type="entry name" value="DUF2199"/>
</dbReference>
<dbReference type="Proteomes" id="UP000008207">
    <property type="component" value="Chromosome"/>
</dbReference>